<dbReference type="EMBL" id="CP086357">
    <property type="protein sequence ID" value="UNI18502.1"/>
    <property type="molecule type" value="Genomic_DNA"/>
</dbReference>
<proteinExistence type="predicted"/>
<dbReference type="Gene3D" id="2.60.20.10">
    <property type="entry name" value="Crystallins"/>
    <property type="match status" value="1"/>
</dbReference>
<feature type="region of interest" description="Disordered" evidence="1">
    <location>
        <begin position="360"/>
        <end position="414"/>
    </location>
</feature>
<feature type="region of interest" description="Disordered" evidence="1">
    <location>
        <begin position="130"/>
        <end position="160"/>
    </location>
</feature>
<gene>
    <name evidence="2" type="ORF">JDV02_004769</name>
</gene>
<dbReference type="OrthoDB" id="4924915at2759"/>
<feature type="compositionally biased region" description="Low complexity" evidence="1">
    <location>
        <begin position="135"/>
        <end position="145"/>
    </location>
</feature>
<feature type="compositionally biased region" description="Pro residues" evidence="1">
    <location>
        <begin position="628"/>
        <end position="645"/>
    </location>
</feature>
<dbReference type="KEGG" id="ptkz:JDV02_004769"/>
<feature type="region of interest" description="Disordered" evidence="1">
    <location>
        <begin position="43"/>
        <end position="64"/>
    </location>
</feature>
<reference evidence="2" key="1">
    <citation type="submission" date="2021-11" db="EMBL/GenBank/DDBJ databases">
        <title>Purpureocillium_takamizusanense_genome.</title>
        <authorList>
            <person name="Nguyen N.-H."/>
        </authorList>
    </citation>
    <scope>NUCLEOTIDE SEQUENCE</scope>
    <source>
        <strain evidence="2">PT3</strain>
    </source>
</reference>
<dbReference type="RefSeq" id="XP_047841983.1">
    <property type="nucleotide sequence ID" value="XM_047986003.1"/>
</dbReference>
<protein>
    <submittedName>
        <fullName evidence="2">Uncharacterized protein</fullName>
    </submittedName>
</protein>
<feature type="compositionally biased region" description="Low complexity" evidence="1">
    <location>
        <begin position="394"/>
        <end position="405"/>
    </location>
</feature>
<keyword evidence="3" id="KW-1185">Reference proteome</keyword>
<feature type="region of interest" description="Disordered" evidence="1">
    <location>
        <begin position="544"/>
        <end position="653"/>
    </location>
</feature>
<name>A0A9Q8QH13_9HYPO</name>
<dbReference type="Proteomes" id="UP000829364">
    <property type="component" value="Chromosome 4"/>
</dbReference>
<dbReference type="AlphaFoldDB" id="A0A9Q8QH13"/>
<accession>A0A9Q8QH13</accession>
<sequence>MEVDRVLDWVTDTTFNNVEHGAGNALNSVQEVQEWLERELCAAGPSTSGQSGPQPSTSQGLSSSNSDWCRELVLRAFVPGGPGPSTSGGSHGAASLPLDHHALDPRLALLRHEQKEHRCYQELVPAPGHSTITLSSSSSSSSSSSAPGSVNGGDDREERQQQWAQLVDMARRYSLDENVLMQQLDLGLESFRNNFSRLWDTLVEHCPAVYRLLLHAAHLGVTFAECADPTRSLFHPKGPPGWGKRSVMARAMMRAPTLQRGSNDKKTMGRSDDKQAMGQECDALLDMTKVTPSFEICDEEDFGPPCSWIEVPAGQCVTLPTNNASSIQYDEAAGSCTLYDHDSCQGRSLEFEESVMRFPTGRETGHWNNRGRSIRCRGRPDKSSPSKAGASGVSSSRPSSSSPSPSSSPLPNGPCENVVDQLWVRFQLGRTGSRDPVEMVINGKAFRLTEADSPPVIRPQRGIKLRDAFGSDQVALRDIKLVGIQATAKSNPETPATFSFLSLRMLAECAGTHETIYWHEFADINSGNLTRQAGKVSQVVWSTPISPGNWVRDTRPGSRNQEPAQQSPHPKAHDEHKPIPAPSVAKPEEQIPRPTVVKPKKQMSKPPVAAHEPVPKASTAAKPEEQIPRPPTAEPKPIPAPPPAAPTFRHDEF</sequence>
<evidence type="ECO:0000313" key="2">
    <source>
        <dbReference type="EMBL" id="UNI18502.1"/>
    </source>
</evidence>
<evidence type="ECO:0000256" key="1">
    <source>
        <dbReference type="SAM" id="MobiDB-lite"/>
    </source>
</evidence>
<feature type="compositionally biased region" description="Low complexity" evidence="1">
    <location>
        <begin position="44"/>
        <end position="64"/>
    </location>
</feature>
<evidence type="ECO:0000313" key="3">
    <source>
        <dbReference type="Proteomes" id="UP000829364"/>
    </source>
</evidence>
<feature type="compositionally biased region" description="Polar residues" evidence="1">
    <location>
        <begin position="557"/>
        <end position="568"/>
    </location>
</feature>
<organism evidence="2 3">
    <name type="scientific">Purpureocillium takamizusanense</name>
    <dbReference type="NCBI Taxonomy" id="2060973"/>
    <lineage>
        <taxon>Eukaryota</taxon>
        <taxon>Fungi</taxon>
        <taxon>Dikarya</taxon>
        <taxon>Ascomycota</taxon>
        <taxon>Pezizomycotina</taxon>
        <taxon>Sordariomycetes</taxon>
        <taxon>Hypocreomycetidae</taxon>
        <taxon>Hypocreales</taxon>
        <taxon>Ophiocordycipitaceae</taxon>
        <taxon>Purpureocillium</taxon>
    </lineage>
</organism>
<dbReference type="GeneID" id="72066720"/>